<sequence length="183" mass="19844">MKASVVFAMVSAMMAPSSAAMPAPMKNYTNATLPYMPLGVAVEVRGEKENGMPACSVPCIENAIQKMTDCDVTDYACACKHHGKISSAASGCVVGSCGLKKALKVVAPAVKKLCKEEAKKAEEKEGEKEKRQLVVLDEDYFQGVENMDEYVGEDEERDEDDEDEDDEEAAEECSDEVEGKTEI</sequence>
<feature type="compositionally biased region" description="Acidic residues" evidence="9">
    <location>
        <begin position="143"/>
        <end position="176"/>
    </location>
</feature>
<keyword evidence="4" id="KW-0964">Secreted</keyword>
<dbReference type="EMBL" id="BLZH01000006">
    <property type="protein sequence ID" value="GFP55954.1"/>
    <property type="molecule type" value="Genomic_DNA"/>
</dbReference>
<accession>A0A6V8QTK5</accession>
<evidence type="ECO:0000256" key="7">
    <source>
        <dbReference type="ARBA" id="ARBA00023157"/>
    </source>
</evidence>
<gene>
    <name evidence="12" type="ORF">TASIC1_0006012400</name>
</gene>
<evidence type="ECO:0000259" key="11">
    <source>
        <dbReference type="SMART" id="SM00747"/>
    </source>
</evidence>
<reference evidence="12 13" key="1">
    <citation type="submission" date="2020-07" db="EMBL/GenBank/DDBJ databases">
        <title>Trichoderma asperellum IC-1 whole genome shotgun sequence.</title>
        <authorList>
            <person name="Kanamasa S."/>
            <person name="Takahashi H."/>
        </authorList>
    </citation>
    <scope>NUCLEOTIDE SEQUENCE [LARGE SCALE GENOMIC DNA]</scope>
    <source>
        <strain evidence="12 13">IC-1</strain>
    </source>
</reference>
<evidence type="ECO:0000256" key="3">
    <source>
        <dbReference type="ARBA" id="ARBA00010031"/>
    </source>
</evidence>
<comment type="similarity">
    <text evidence="3">Belongs to the RBT5 family.</text>
</comment>
<keyword evidence="5" id="KW-0336">GPI-anchor</keyword>
<feature type="chain" id="PRO_5027839190" description="CFEM domain-containing protein" evidence="10">
    <location>
        <begin position="20"/>
        <end position="183"/>
    </location>
</feature>
<evidence type="ECO:0000256" key="5">
    <source>
        <dbReference type="ARBA" id="ARBA00022622"/>
    </source>
</evidence>
<evidence type="ECO:0000256" key="1">
    <source>
        <dbReference type="ARBA" id="ARBA00004589"/>
    </source>
</evidence>
<keyword evidence="6 10" id="KW-0732">Signal</keyword>
<dbReference type="Pfam" id="PF05730">
    <property type="entry name" value="CFEM"/>
    <property type="match status" value="1"/>
</dbReference>
<feature type="domain" description="CFEM" evidence="11">
    <location>
        <begin position="48"/>
        <end position="115"/>
    </location>
</feature>
<comment type="caution">
    <text evidence="12">The sequence shown here is derived from an EMBL/GenBank/DDBJ whole genome shotgun (WGS) entry which is preliminary data.</text>
</comment>
<feature type="region of interest" description="Disordered" evidence="9">
    <location>
        <begin position="143"/>
        <end position="183"/>
    </location>
</feature>
<dbReference type="GO" id="GO:0098552">
    <property type="term" value="C:side of membrane"/>
    <property type="evidence" value="ECO:0007669"/>
    <property type="project" value="UniProtKB-KW"/>
</dbReference>
<evidence type="ECO:0000256" key="10">
    <source>
        <dbReference type="SAM" id="SignalP"/>
    </source>
</evidence>
<evidence type="ECO:0000256" key="9">
    <source>
        <dbReference type="SAM" id="MobiDB-lite"/>
    </source>
</evidence>
<protein>
    <recommendedName>
        <fullName evidence="11">CFEM domain-containing protein</fullName>
    </recommendedName>
</protein>
<dbReference type="GO" id="GO:0005576">
    <property type="term" value="C:extracellular region"/>
    <property type="evidence" value="ECO:0007669"/>
    <property type="project" value="UniProtKB-SubCell"/>
</dbReference>
<evidence type="ECO:0000256" key="4">
    <source>
        <dbReference type="ARBA" id="ARBA00022525"/>
    </source>
</evidence>
<evidence type="ECO:0000256" key="6">
    <source>
        <dbReference type="ARBA" id="ARBA00022729"/>
    </source>
</evidence>
<keyword evidence="5" id="KW-0325">Glycoprotein</keyword>
<dbReference type="Proteomes" id="UP000517252">
    <property type="component" value="Unassembled WGS sequence"/>
</dbReference>
<keyword evidence="7" id="KW-1015">Disulfide bond</keyword>
<evidence type="ECO:0000313" key="12">
    <source>
        <dbReference type="EMBL" id="GFP55954.1"/>
    </source>
</evidence>
<dbReference type="InterPro" id="IPR008427">
    <property type="entry name" value="Extracellular_membr_CFEM_dom"/>
</dbReference>
<keyword evidence="5" id="KW-0472">Membrane</keyword>
<evidence type="ECO:0000313" key="13">
    <source>
        <dbReference type="Proteomes" id="UP000517252"/>
    </source>
</evidence>
<evidence type="ECO:0000256" key="8">
    <source>
        <dbReference type="ARBA" id="ARBA00023288"/>
    </source>
</evidence>
<dbReference type="AlphaFoldDB" id="A0A6V8QTK5"/>
<organism evidence="12 13">
    <name type="scientific">Trichoderma asperellum</name>
    <name type="common">Filamentous fungus</name>
    <dbReference type="NCBI Taxonomy" id="101201"/>
    <lineage>
        <taxon>Eukaryota</taxon>
        <taxon>Fungi</taxon>
        <taxon>Dikarya</taxon>
        <taxon>Ascomycota</taxon>
        <taxon>Pezizomycotina</taxon>
        <taxon>Sordariomycetes</taxon>
        <taxon>Hypocreomycetidae</taxon>
        <taxon>Hypocreales</taxon>
        <taxon>Hypocreaceae</taxon>
        <taxon>Trichoderma</taxon>
    </lineage>
</organism>
<comment type="subcellular location">
    <subcellularLocation>
        <location evidence="1">Membrane</location>
        <topology evidence="1">Lipid-anchor</topology>
        <topology evidence="1">GPI-anchor</topology>
    </subcellularLocation>
    <subcellularLocation>
        <location evidence="2">Secreted</location>
    </subcellularLocation>
</comment>
<keyword evidence="8" id="KW-0449">Lipoprotein</keyword>
<dbReference type="OrthoDB" id="3767534at2759"/>
<dbReference type="SMART" id="SM00747">
    <property type="entry name" value="CFEM"/>
    <property type="match status" value="1"/>
</dbReference>
<proteinExistence type="inferred from homology"/>
<feature type="signal peptide" evidence="10">
    <location>
        <begin position="1"/>
        <end position="19"/>
    </location>
</feature>
<evidence type="ECO:0000256" key="2">
    <source>
        <dbReference type="ARBA" id="ARBA00004613"/>
    </source>
</evidence>
<name>A0A6V8QTK5_TRIAP</name>